<feature type="region of interest" description="Disordered" evidence="1">
    <location>
        <begin position="31"/>
        <end position="113"/>
    </location>
</feature>
<sequence>MPREENPSELETFLRKSAEIRQRNAIEFRALQEEQRQQRSGSRPRQYSDRNRERVTRQLAEAIDASLTDDHDDEDIVIGEVVEDRPSHNAKLSDDGRSSESESGSFDSIPRGRMLMPAEKFRRLLSRPDGAQQAFLMSEILKRREI</sequence>
<evidence type="ECO:0000313" key="2">
    <source>
        <dbReference type="EMBL" id="KLU05836.1"/>
    </source>
</evidence>
<evidence type="ECO:0000256" key="1">
    <source>
        <dbReference type="SAM" id="MobiDB-lite"/>
    </source>
</evidence>
<proteinExistence type="predicted"/>
<dbReference type="PATRIC" id="fig|595434.4.peg.2354"/>
<feature type="compositionally biased region" description="Basic and acidic residues" evidence="1">
    <location>
        <begin position="82"/>
        <end position="100"/>
    </location>
</feature>
<dbReference type="EMBL" id="LECT01000017">
    <property type="protein sequence ID" value="KLU05836.1"/>
    <property type="molecule type" value="Genomic_DNA"/>
</dbReference>
<dbReference type="OrthoDB" id="287233at2"/>
<dbReference type="Proteomes" id="UP000036367">
    <property type="component" value="Unassembled WGS sequence"/>
</dbReference>
<organism evidence="2 3">
    <name type="scientific">Rhodopirellula islandica</name>
    <dbReference type="NCBI Taxonomy" id="595434"/>
    <lineage>
        <taxon>Bacteria</taxon>
        <taxon>Pseudomonadati</taxon>
        <taxon>Planctomycetota</taxon>
        <taxon>Planctomycetia</taxon>
        <taxon>Pirellulales</taxon>
        <taxon>Pirellulaceae</taxon>
        <taxon>Rhodopirellula</taxon>
    </lineage>
</organism>
<gene>
    <name evidence="2" type="ORF">RISK_002468</name>
</gene>
<comment type="caution">
    <text evidence="2">The sequence shown here is derived from an EMBL/GenBank/DDBJ whole genome shotgun (WGS) entry which is preliminary data.</text>
</comment>
<reference evidence="2" key="1">
    <citation type="submission" date="2015-05" db="EMBL/GenBank/DDBJ databases">
        <title>Permanent draft genome of Rhodopirellula islandicus K833.</title>
        <authorList>
            <person name="Kizina J."/>
            <person name="Richter M."/>
            <person name="Glockner F.O."/>
            <person name="Harder J."/>
        </authorList>
    </citation>
    <scope>NUCLEOTIDE SEQUENCE [LARGE SCALE GENOMIC DNA]</scope>
    <source>
        <strain evidence="2">K833</strain>
    </source>
</reference>
<accession>A0A0J1BH31</accession>
<protein>
    <submittedName>
        <fullName evidence="2">Uncharacterized protein</fullName>
    </submittedName>
</protein>
<dbReference type="STRING" id="595434.RISK_002468"/>
<name>A0A0J1BH31_RHOIS</name>
<evidence type="ECO:0000313" key="3">
    <source>
        <dbReference type="Proteomes" id="UP000036367"/>
    </source>
</evidence>
<keyword evidence="3" id="KW-1185">Reference proteome</keyword>
<dbReference type="AlphaFoldDB" id="A0A0J1BH31"/>
<feature type="compositionally biased region" description="Basic and acidic residues" evidence="1">
    <location>
        <begin position="46"/>
        <end position="56"/>
    </location>
</feature>
<dbReference type="RefSeq" id="WP_047814096.1">
    <property type="nucleotide sequence ID" value="NZ_LECT01000017.1"/>
</dbReference>